<proteinExistence type="predicted"/>
<dbReference type="PROSITE" id="PS50847">
    <property type="entry name" value="GRAM_POS_ANCHORING"/>
    <property type="match status" value="1"/>
</dbReference>
<feature type="compositionally biased region" description="Acidic residues" evidence="5">
    <location>
        <begin position="467"/>
        <end position="488"/>
    </location>
</feature>
<dbReference type="Proteomes" id="UP000195859">
    <property type="component" value="Unassembled WGS sequence"/>
</dbReference>
<feature type="compositionally biased region" description="Acidic residues" evidence="5">
    <location>
        <begin position="496"/>
        <end position="508"/>
    </location>
</feature>
<protein>
    <submittedName>
        <fullName evidence="9">Cell surface protein</fullName>
    </submittedName>
</protein>
<keyword evidence="3" id="KW-0732">Signal</keyword>
<dbReference type="NCBIfam" id="TIGR04215">
    <property type="entry name" value="choice_anch_A"/>
    <property type="match status" value="1"/>
</dbReference>
<dbReference type="Pfam" id="PF20597">
    <property type="entry name" value="pAdhesive_15"/>
    <property type="match status" value="1"/>
</dbReference>
<dbReference type="NCBIfam" id="TIGR01167">
    <property type="entry name" value="LPXTG_anchor"/>
    <property type="match status" value="1"/>
</dbReference>
<dbReference type="InterPro" id="IPR026588">
    <property type="entry name" value="Choice_anch_A"/>
</dbReference>
<reference evidence="9" key="2">
    <citation type="journal article" date="2018" name="BMC Genomics">
        <title>Whole genome sequencing and function prediction of 133 gut anaerobes isolated from chicken caecum in pure cultures.</title>
        <authorList>
            <person name="Medvecky M."/>
            <person name="Cejkova D."/>
            <person name="Polansky O."/>
            <person name="Karasova D."/>
            <person name="Kubasova T."/>
            <person name="Cizek A."/>
            <person name="Rychlik I."/>
        </authorList>
    </citation>
    <scope>NUCLEOTIDE SEQUENCE</scope>
    <source>
        <strain evidence="9">An101</strain>
        <strain evidence="8">An115</strain>
    </source>
</reference>
<feature type="compositionally biased region" description="Low complexity" evidence="5">
    <location>
        <begin position="36"/>
        <end position="53"/>
    </location>
</feature>
<evidence type="ECO:0000313" key="9">
    <source>
        <dbReference type="EMBL" id="OUQ75969.1"/>
    </source>
</evidence>
<evidence type="ECO:0000256" key="2">
    <source>
        <dbReference type="ARBA" id="ARBA00022525"/>
    </source>
</evidence>
<keyword evidence="2" id="KW-0964">Secreted</keyword>
<dbReference type="EMBL" id="NFLZ01000013">
    <property type="protein sequence ID" value="OUQ75969.1"/>
    <property type="molecule type" value="Genomic_DNA"/>
</dbReference>
<feature type="compositionally biased region" description="Basic and acidic residues" evidence="5">
    <location>
        <begin position="392"/>
        <end position="418"/>
    </location>
</feature>
<feature type="compositionally biased region" description="Acidic residues" evidence="5">
    <location>
        <begin position="419"/>
        <end position="436"/>
    </location>
</feature>
<evidence type="ECO:0000313" key="8">
    <source>
        <dbReference type="EMBL" id="OUQ56104.1"/>
    </source>
</evidence>
<keyword evidence="6" id="KW-0812">Transmembrane</keyword>
<dbReference type="Proteomes" id="UP000196293">
    <property type="component" value="Unassembled WGS sequence"/>
</dbReference>
<feature type="compositionally biased region" description="Basic and acidic residues" evidence="5">
    <location>
        <begin position="509"/>
        <end position="518"/>
    </location>
</feature>
<reference evidence="10 11" key="1">
    <citation type="submission" date="2017-04" db="EMBL/GenBank/DDBJ databases">
        <title>Function of individual gut microbiota members based on whole genome sequencing of pure cultures obtained from chicken caecum.</title>
        <authorList>
            <person name="Medvecky M."/>
            <person name="Cejkova D."/>
            <person name="Polansky O."/>
            <person name="Karasova D."/>
            <person name="Kubasova T."/>
            <person name="Cizek A."/>
            <person name="Rychlik I."/>
        </authorList>
    </citation>
    <scope>NUCLEOTIDE SEQUENCE [LARGE SCALE GENOMIC DNA]</scope>
    <source>
        <strain evidence="10">An101</strain>
        <strain evidence="11">An115</strain>
    </source>
</reference>
<accession>A0A1Y4W0S5</accession>
<feature type="compositionally biased region" description="Basic and acidic residues" evidence="5">
    <location>
        <begin position="57"/>
        <end position="70"/>
    </location>
</feature>
<evidence type="ECO:0000256" key="1">
    <source>
        <dbReference type="ARBA" id="ARBA00022512"/>
    </source>
</evidence>
<dbReference type="InterPro" id="IPR019931">
    <property type="entry name" value="LPXTG_anchor"/>
</dbReference>
<feature type="region of interest" description="Disordered" evidence="5">
    <location>
        <begin position="1"/>
        <end position="70"/>
    </location>
</feature>
<comment type="caution">
    <text evidence="9">The sequence shown here is derived from an EMBL/GenBank/DDBJ whole genome shotgun (WGS) entry which is preliminary data.</text>
</comment>
<feature type="compositionally biased region" description="Low complexity" evidence="5">
    <location>
        <begin position="18"/>
        <end position="28"/>
    </location>
</feature>
<name>A0A1Y4W0S5_9LACO</name>
<feature type="transmembrane region" description="Helical" evidence="6">
    <location>
        <begin position="572"/>
        <end position="593"/>
    </location>
</feature>
<organism evidence="9 10">
    <name type="scientific">Lactobacillus gallinarum</name>
    <dbReference type="NCBI Taxonomy" id="52242"/>
    <lineage>
        <taxon>Bacteria</taxon>
        <taxon>Bacillati</taxon>
        <taxon>Bacillota</taxon>
        <taxon>Bacilli</taxon>
        <taxon>Lactobacillales</taxon>
        <taxon>Lactobacillaceae</taxon>
        <taxon>Lactobacillus</taxon>
    </lineage>
</organism>
<evidence type="ECO:0000313" key="10">
    <source>
        <dbReference type="Proteomes" id="UP000195859"/>
    </source>
</evidence>
<evidence type="ECO:0000256" key="4">
    <source>
        <dbReference type="ARBA" id="ARBA00023088"/>
    </source>
</evidence>
<feature type="compositionally biased region" description="Acidic residues" evidence="5">
    <location>
        <begin position="449"/>
        <end position="458"/>
    </location>
</feature>
<gene>
    <name evidence="9" type="ORF">B5E44_06060</name>
    <name evidence="8" type="ORF">B5E59_05830</name>
</gene>
<dbReference type="AlphaFoldDB" id="A0A1Y4W0S5"/>
<evidence type="ECO:0000313" key="11">
    <source>
        <dbReference type="Proteomes" id="UP000196293"/>
    </source>
</evidence>
<keyword evidence="1" id="KW-0134">Cell wall</keyword>
<sequence>MNKAENTAKEESTVENATTNDATVTEDQTTTDKTETSSPENTNQTETTTKKPTINVDTEKVDKEDEEETKKLEDIKKYIEEVAAKHPLGIAGIFHIFGNEVDGQVHIAGNIAADKVGAGDFGTNSGATSNLTNGDIHYIGSIDHLNKINGDNKLVIFGPDIEYRSYENGGAIQVNFGTKDEPKWQKVDIKHSHIIQADKPLDIQGELDKLGEKSDNWASQSQTEGVKADFTDHNNSWIDVSEAIKNAGDRKEPIYVTVDASHISGDNKHNITIKGIPAGENAPIIILNVTNVQNGDLTVKTHLVLEYSDQNNVNGSSEKHGQANKLLWNFGTNLNSLNIDGDCHLGSILASNAHITTNVNVDGNIIGDKVTIKGESHRWDLVPPMEEIQIPEEPKPEDPAPEEPKPEEPTPEEPKPEEPTPEDPTPEDPTPEDPTPEEPKPEEPTTPPTDEELPPSEEDFIRPLPEDVVDPIGEEEEPKEEEKQDEEDFIRPLPEDVVDPIGEEEEPKEEEKQDEDFIRPLPENVVKSATNKVQEQQKEEKATPQTSTSTVVETSTEKEIALPETGEKQNPFISIGAVMSAVAVALLSLGLIIKKKN</sequence>
<keyword evidence="4" id="KW-0572">Peptidoglycan-anchor</keyword>
<evidence type="ECO:0000259" key="7">
    <source>
        <dbReference type="PROSITE" id="PS50847"/>
    </source>
</evidence>
<keyword evidence="6" id="KW-1133">Transmembrane helix</keyword>
<keyword evidence="6" id="KW-0472">Membrane</keyword>
<keyword evidence="11" id="KW-1185">Reference proteome</keyword>
<dbReference type="EMBL" id="NFLS01000012">
    <property type="protein sequence ID" value="OUQ56104.1"/>
    <property type="molecule type" value="Genomic_DNA"/>
</dbReference>
<evidence type="ECO:0000256" key="3">
    <source>
        <dbReference type="ARBA" id="ARBA00022729"/>
    </source>
</evidence>
<dbReference type="Pfam" id="PF00746">
    <property type="entry name" value="Gram_pos_anchor"/>
    <property type="match status" value="1"/>
</dbReference>
<evidence type="ECO:0000256" key="6">
    <source>
        <dbReference type="SAM" id="Phobius"/>
    </source>
</evidence>
<feature type="region of interest" description="Disordered" evidence="5">
    <location>
        <begin position="377"/>
        <end position="560"/>
    </location>
</feature>
<evidence type="ECO:0000256" key="5">
    <source>
        <dbReference type="SAM" id="MobiDB-lite"/>
    </source>
</evidence>
<feature type="compositionally biased region" description="Basic and acidic residues" evidence="5">
    <location>
        <begin position="1"/>
        <end position="12"/>
    </location>
</feature>
<feature type="domain" description="Gram-positive cocci surface proteins LPxTG" evidence="7">
    <location>
        <begin position="562"/>
        <end position="597"/>
    </location>
</feature>